<keyword evidence="5" id="KW-0808">Transferase</keyword>
<dbReference type="RefSeq" id="WP_053250085.1">
    <property type="nucleotide sequence ID" value="NZ_LGAP01000011.1"/>
</dbReference>
<dbReference type="Pfam" id="PF01041">
    <property type="entry name" value="DegT_DnrJ_EryC1"/>
    <property type="match status" value="1"/>
</dbReference>
<dbReference type="Proteomes" id="UP000037425">
    <property type="component" value="Unassembled WGS sequence"/>
</dbReference>
<dbReference type="EMBL" id="LGAP01000011">
    <property type="protein sequence ID" value="KOF17325.1"/>
    <property type="molecule type" value="Genomic_DNA"/>
</dbReference>
<evidence type="ECO:0000256" key="3">
    <source>
        <dbReference type="PIRSR" id="PIRSR000390-2"/>
    </source>
</evidence>
<dbReference type="PANTHER" id="PTHR30244:SF34">
    <property type="entry name" value="DTDP-4-AMINO-4,6-DIDEOXYGALACTOSE TRANSAMINASE"/>
    <property type="match status" value="1"/>
</dbReference>
<dbReference type="InterPro" id="IPR000653">
    <property type="entry name" value="DegT/StrS_aminotransferase"/>
</dbReference>
<proteinExistence type="inferred from homology"/>
<keyword evidence="5" id="KW-0032">Aminotransferase</keyword>
<feature type="modified residue" description="N6-(pyridoxal phosphate)lysine" evidence="3">
    <location>
        <position position="185"/>
    </location>
</feature>
<feature type="active site" description="Proton acceptor" evidence="2">
    <location>
        <position position="185"/>
    </location>
</feature>
<dbReference type="PANTHER" id="PTHR30244">
    <property type="entry name" value="TRANSAMINASE"/>
    <property type="match status" value="1"/>
</dbReference>
<dbReference type="InterPro" id="IPR015424">
    <property type="entry name" value="PyrdxlP-dep_Trfase"/>
</dbReference>
<dbReference type="Gene3D" id="3.90.1150.10">
    <property type="entry name" value="Aspartate Aminotransferase, domain 1"/>
    <property type="match status" value="1"/>
</dbReference>
<dbReference type="InterPro" id="IPR015421">
    <property type="entry name" value="PyrdxlP-dep_Trfase_major"/>
</dbReference>
<evidence type="ECO:0000313" key="6">
    <source>
        <dbReference type="Proteomes" id="UP000037425"/>
    </source>
</evidence>
<dbReference type="GO" id="GO:0030170">
    <property type="term" value="F:pyridoxal phosphate binding"/>
    <property type="evidence" value="ECO:0007669"/>
    <property type="project" value="TreeGrafter"/>
</dbReference>
<reference evidence="6" key="1">
    <citation type="submission" date="2015-07" db="EMBL/GenBank/DDBJ databases">
        <title>Whole genome sequence of an Ensifer adhaerens strain isolated from a cave pool in the Wind Cave National Park.</title>
        <authorList>
            <person name="Eng W.W.H."/>
            <person name="Gan H.M."/>
            <person name="Barton H.A."/>
            <person name="Savka M.A."/>
        </authorList>
    </citation>
    <scope>NUCLEOTIDE SEQUENCE [LARGE SCALE GENOMIC DNA]</scope>
    <source>
        <strain evidence="6">SD006</strain>
    </source>
</reference>
<dbReference type="CDD" id="cd00616">
    <property type="entry name" value="AHBA_syn"/>
    <property type="match status" value="1"/>
</dbReference>
<sequence length="382" mass="40992">MIPLMRPLVGQAEAEAVAAVIASGWLTQGPQVLAFENEFAAMTGAAYACAVSNCTTALHLALLAVGVGPGDEVITVSHSFIATANSIHMCGATPVFADICPDGFNIDPSAIAALITPRTKAVLCVDQIGMPCDLPAICEVARAHGLRVVEDAACASGAEIQANGTWTKLGGIFADVACFSFHPRKILTTGEGGMITTNDPEIDARCRLLRQHGMSVSDLARHKSNRVVTETYDESGFNYRMTDMQAAVGREQLKRVDSIVAERRALARRYAEQISEIGGIAVPIEPDWARSNFQSYCVGLPETADRDGVMQSMLDKGIATRRAIMSSHLEKPWQNARHGGLERSEKVSRTHLILPLFNSMTEDEQAIVVEGLKTSLSAQGLK</sequence>
<dbReference type="PATRIC" id="fig|106592.7.peg.1273"/>
<dbReference type="SUPFAM" id="SSF53383">
    <property type="entry name" value="PLP-dependent transferases"/>
    <property type="match status" value="1"/>
</dbReference>
<evidence type="ECO:0000313" key="5">
    <source>
        <dbReference type="EMBL" id="KOF17325.1"/>
    </source>
</evidence>
<accession>A0A0L8BS04</accession>
<dbReference type="OrthoDB" id="9768668at2"/>
<evidence type="ECO:0000256" key="4">
    <source>
        <dbReference type="RuleBase" id="RU004508"/>
    </source>
</evidence>
<protein>
    <submittedName>
        <fullName evidence="5">Aminotransferase DegT</fullName>
    </submittedName>
</protein>
<dbReference type="GO" id="GO:0000271">
    <property type="term" value="P:polysaccharide biosynthetic process"/>
    <property type="evidence" value="ECO:0007669"/>
    <property type="project" value="TreeGrafter"/>
</dbReference>
<comment type="similarity">
    <text evidence="1 4">Belongs to the DegT/DnrJ/EryC1 family.</text>
</comment>
<gene>
    <name evidence="5" type="ORF">AC244_17455</name>
</gene>
<dbReference type="InterPro" id="IPR015422">
    <property type="entry name" value="PyrdxlP-dep_Trfase_small"/>
</dbReference>
<organism evidence="5 6">
    <name type="scientific">Ensifer adhaerens</name>
    <name type="common">Sinorhizobium morelense</name>
    <dbReference type="NCBI Taxonomy" id="106592"/>
    <lineage>
        <taxon>Bacteria</taxon>
        <taxon>Pseudomonadati</taxon>
        <taxon>Pseudomonadota</taxon>
        <taxon>Alphaproteobacteria</taxon>
        <taxon>Hyphomicrobiales</taxon>
        <taxon>Rhizobiaceae</taxon>
        <taxon>Sinorhizobium/Ensifer group</taxon>
        <taxon>Ensifer</taxon>
    </lineage>
</organism>
<dbReference type="Gene3D" id="3.40.640.10">
    <property type="entry name" value="Type I PLP-dependent aspartate aminotransferase-like (Major domain)"/>
    <property type="match status" value="1"/>
</dbReference>
<dbReference type="GO" id="GO:0008483">
    <property type="term" value="F:transaminase activity"/>
    <property type="evidence" value="ECO:0007669"/>
    <property type="project" value="UniProtKB-KW"/>
</dbReference>
<dbReference type="AlphaFoldDB" id="A0A0L8BS04"/>
<comment type="caution">
    <text evidence="5">The sequence shown here is derived from an EMBL/GenBank/DDBJ whole genome shotgun (WGS) entry which is preliminary data.</text>
</comment>
<evidence type="ECO:0000256" key="2">
    <source>
        <dbReference type="PIRSR" id="PIRSR000390-1"/>
    </source>
</evidence>
<name>A0A0L8BS04_ENSAD</name>
<evidence type="ECO:0000256" key="1">
    <source>
        <dbReference type="ARBA" id="ARBA00037999"/>
    </source>
</evidence>
<keyword evidence="3 4" id="KW-0663">Pyridoxal phosphate</keyword>
<dbReference type="PIRSF" id="PIRSF000390">
    <property type="entry name" value="PLP_StrS"/>
    <property type="match status" value="1"/>
</dbReference>